<feature type="transmembrane region" description="Helical" evidence="1">
    <location>
        <begin position="12"/>
        <end position="34"/>
    </location>
</feature>
<dbReference type="Proteomes" id="UP000241639">
    <property type="component" value="Unassembled WGS sequence"/>
</dbReference>
<feature type="transmembrane region" description="Helical" evidence="1">
    <location>
        <begin position="120"/>
        <end position="138"/>
    </location>
</feature>
<organism evidence="3 4">
    <name type="scientific">Desmospora activa DSM 45169</name>
    <dbReference type="NCBI Taxonomy" id="1121389"/>
    <lineage>
        <taxon>Bacteria</taxon>
        <taxon>Bacillati</taxon>
        <taxon>Bacillota</taxon>
        <taxon>Bacilli</taxon>
        <taxon>Bacillales</taxon>
        <taxon>Thermoactinomycetaceae</taxon>
        <taxon>Desmospora</taxon>
    </lineage>
</organism>
<dbReference type="EMBL" id="PZZP01000001">
    <property type="protein sequence ID" value="PTM57930.1"/>
    <property type="molecule type" value="Genomic_DNA"/>
</dbReference>
<proteinExistence type="predicted"/>
<dbReference type="Pfam" id="PF04235">
    <property type="entry name" value="DUF418"/>
    <property type="match status" value="1"/>
</dbReference>
<dbReference type="PANTHER" id="PTHR30590">
    <property type="entry name" value="INNER MEMBRANE PROTEIN"/>
    <property type="match status" value="1"/>
</dbReference>
<feature type="transmembrane region" description="Helical" evidence="1">
    <location>
        <begin position="245"/>
        <end position="267"/>
    </location>
</feature>
<dbReference type="InterPro" id="IPR052529">
    <property type="entry name" value="Bact_Transport_Assoc"/>
</dbReference>
<protein>
    <recommendedName>
        <fullName evidence="2">DUF418 domain-containing protein</fullName>
    </recommendedName>
</protein>
<feature type="transmembrane region" description="Helical" evidence="1">
    <location>
        <begin position="96"/>
        <end position="114"/>
    </location>
</feature>
<comment type="caution">
    <text evidence="3">The sequence shown here is derived from an EMBL/GenBank/DDBJ whole genome shotgun (WGS) entry which is preliminary data.</text>
</comment>
<evidence type="ECO:0000313" key="4">
    <source>
        <dbReference type="Proteomes" id="UP000241639"/>
    </source>
</evidence>
<dbReference type="AlphaFoldDB" id="A0A2T4Z7S1"/>
<accession>A0A2T4Z7S1</accession>
<feature type="transmembrane region" description="Helical" evidence="1">
    <location>
        <begin position="273"/>
        <end position="291"/>
    </location>
</feature>
<keyword evidence="1" id="KW-0812">Transmembrane</keyword>
<feature type="transmembrane region" description="Helical" evidence="1">
    <location>
        <begin position="311"/>
        <end position="330"/>
    </location>
</feature>
<keyword evidence="1" id="KW-1133">Transmembrane helix</keyword>
<dbReference type="OrthoDB" id="9807744at2"/>
<feature type="transmembrane region" description="Helical" evidence="1">
    <location>
        <begin position="203"/>
        <end position="224"/>
    </location>
</feature>
<dbReference type="InterPro" id="IPR007349">
    <property type="entry name" value="DUF418"/>
</dbReference>
<reference evidence="3 4" key="1">
    <citation type="submission" date="2018-04" db="EMBL/GenBank/DDBJ databases">
        <title>Genomic Encyclopedia of Archaeal and Bacterial Type Strains, Phase II (KMG-II): from individual species to whole genera.</title>
        <authorList>
            <person name="Goeker M."/>
        </authorList>
    </citation>
    <scope>NUCLEOTIDE SEQUENCE [LARGE SCALE GENOMIC DNA]</scope>
    <source>
        <strain evidence="3 4">DSM 45169</strain>
    </source>
</reference>
<sequence>MTHSNKRIQLLDMWRGFAILGTLGTNIWLFANLGDLSYTFGFDRAPWWTSFDEFVRVFTLFLVNGKFLGMLTILFGVGLELKYRQALRKGNAWPGIYLWISLILLAEGLIHFTLVMEYDILMSYAVTAMIVSLIVKFGDRAIKSAMWVFGGFHLLGILLLLGVILYSNLVGGQVSMGDMTQVVTLYQNGTWLEQLQYRLTDFWVLRLEVIFVIPMNIFLFLLGVRLMRSGAFSSDDHGKHMRRKMLRIGLFIGIPLNLLLFVPGGAFDLLVRYLFSPFLAVGYMGLIAMLVEKTPRFWLWSSVEKVGKMALSCYVLQNVVSSILFYGWGLGLGGQVDAVTTVAIWFGISLFQLGFAWLWLQLFRSGPMETFRRYLAAWPTGGRMNAAKTVSSRSNR</sequence>
<dbReference type="RefSeq" id="WP_107724794.1">
    <property type="nucleotide sequence ID" value="NZ_PZZP01000001.1"/>
</dbReference>
<name>A0A2T4Z7S1_9BACL</name>
<evidence type="ECO:0000313" key="3">
    <source>
        <dbReference type="EMBL" id="PTM57930.1"/>
    </source>
</evidence>
<keyword evidence="1" id="KW-0472">Membrane</keyword>
<gene>
    <name evidence="3" type="ORF">C8J48_0499</name>
</gene>
<feature type="domain" description="DUF418" evidence="2">
    <location>
        <begin position="226"/>
        <end position="378"/>
    </location>
</feature>
<feature type="transmembrane region" description="Helical" evidence="1">
    <location>
        <begin position="342"/>
        <end position="363"/>
    </location>
</feature>
<feature type="transmembrane region" description="Helical" evidence="1">
    <location>
        <begin position="145"/>
        <end position="166"/>
    </location>
</feature>
<dbReference type="PANTHER" id="PTHR30590:SF2">
    <property type="entry name" value="INNER MEMBRANE PROTEIN"/>
    <property type="match status" value="1"/>
</dbReference>
<evidence type="ECO:0000259" key="2">
    <source>
        <dbReference type="Pfam" id="PF04235"/>
    </source>
</evidence>
<feature type="transmembrane region" description="Helical" evidence="1">
    <location>
        <begin position="54"/>
        <end position="75"/>
    </location>
</feature>
<evidence type="ECO:0000256" key="1">
    <source>
        <dbReference type="SAM" id="Phobius"/>
    </source>
</evidence>
<keyword evidence="4" id="KW-1185">Reference proteome</keyword>